<comment type="caution">
    <text evidence="3">The sequence shown here is derived from an EMBL/GenBank/DDBJ whole genome shotgun (WGS) entry which is preliminary data.</text>
</comment>
<evidence type="ECO:0000259" key="2">
    <source>
        <dbReference type="PROSITE" id="PS51444"/>
    </source>
</evidence>
<dbReference type="OrthoDB" id="1668162at2759"/>
<dbReference type="SUPFAM" id="SSF101447">
    <property type="entry name" value="Formin homology 2 domain (FH2 domain)"/>
    <property type="match status" value="1"/>
</dbReference>
<protein>
    <submittedName>
        <fullName evidence="3">5422_t:CDS:1</fullName>
    </submittedName>
</protein>
<evidence type="ECO:0000256" key="1">
    <source>
        <dbReference type="SAM" id="MobiDB-lite"/>
    </source>
</evidence>
<feature type="compositionally biased region" description="Basic and acidic residues" evidence="1">
    <location>
        <begin position="59"/>
        <end position="74"/>
    </location>
</feature>
<sequence length="171" mass="19773">AFVDDAEPKVASIRDRATKLDEELKQLLVYYGEDPSVTKPEDFFGLIVSFASSLAKARKDNEELRRKAEKERENQVSSRMQSSRRQSDTASVSSSLAGKGELDETIQQLRAGLRRSRGRPVSRVFMEIHNEEGHQFEISYDHTRDRSSYIAHHRERSSFVGHQRERTYEVR</sequence>
<dbReference type="InterPro" id="IPR015425">
    <property type="entry name" value="FH2_Formin"/>
</dbReference>
<dbReference type="InterPro" id="IPR042201">
    <property type="entry name" value="FH2_Formin_sf"/>
</dbReference>
<dbReference type="InterPro" id="IPR051425">
    <property type="entry name" value="Formin_Homology"/>
</dbReference>
<evidence type="ECO:0000313" key="4">
    <source>
        <dbReference type="Proteomes" id="UP000789572"/>
    </source>
</evidence>
<dbReference type="PROSITE" id="PS51444">
    <property type="entry name" value="FH2"/>
    <property type="match status" value="1"/>
</dbReference>
<gene>
    <name evidence="3" type="ORF">POCULU_LOCUS7536</name>
</gene>
<dbReference type="PANTHER" id="PTHR45725">
    <property type="entry name" value="FORMIN HOMOLOGY 2 FAMILY MEMBER"/>
    <property type="match status" value="1"/>
</dbReference>
<dbReference type="EMBL" id="CAJVPJ010001748">
    <property type="protein sequence ID" value="CAG8602439.1"/>
    <property type="molecule type" value="Genomic_DNA"/>
</dbReference>
<name>A0A9N9GET1_9GLOM</name>
<dbReference type="PANTHER" id="PTHR45725:SF1">
    <property type="entry name" value="DISHEVELLED ASSOCIATED ACTIVATOR OF MORPHOGENESIS, ISOFORM D"/>
    <property type="match status" value="1"/>
</dbReference>
<feature type="non-terminal residue" evidence="3">
    <location>
        <position position="171"/>
    </location>
</feature>
<keyword evidence="4" id="KW-1185">Reference proteome</keyword>
<organism evidence="3 4">
    <name type="scientific">Paraglomus occultum</name>
    <dbReference type="NCBI Taxonomy" id="144539"/>
    <lineage>
        <taxon>Eukaryota</taxon>
        <taxon>Fungi</taxon>
        <taxon>Fungi incertae sedis</taxon>
        <taxon>Mucoromycota</taxon>
        <taxon>Glomeromycotina</taxon>
        <taxon>Glomeromycetes</taxon>
        <taxon>Paraglomerales</taxon>
        <taxon>Paraglomeraceae</taxon>
        <taxon>Paraglomus</taxon>
    </lineage>
</organism>
<dbReference type="Gene3D" id="1.20.58.2220">
    <property type="entry name" value="Formin, FH2 domain"/>
    <property type="match status" value="1"/>
</dbReference>
<dbReference type="Proteomes" id="UP000789572">
    <property type="component" value="Unassembled WGS sequence"/>
</dbReference>
<evidence type="ECO:0000313" key="3">
    <source>
        <dbReference type="EMBL" id="CAG8602439.1"/>
    </source>
</evidence>
<reference evidence="3" key="1">
    <citation type="submission" date="2021-06" db="EMBL/GenBank/DDBJ databases">
        <authorList>
            <person name="Kallberg Y."/>
            <person name="Tangrot J."/>
            <person name="Rosling A."/>
        </authorList>
    </citation>
    <scope>NUCLEOTIDE SEQUENCE</scope>
    <source>
        <strain evidence="3">IA702</strain>
    </source>
</reference>
<proteinExistence type="predicted"/>
<dbReference type="AlphaFoldDB" id="A0A9N9GET1"/>
<feature type="compositionally biased region" description="Low complexity" evidence="1">
    <location>
        <begin position="75"/>
        <end position="84"/>
    </location>
</feature>
<accession>A0A9N9GET1</accession>
<feature type="domain" description="FH2" evidence="2">
    <location>
        <begin position="1"/>
        <end position="80"/>
    </location>
</feature>
<feature type="region of interest" description="Disordered" evidence="1">
    <location>
        <begin position="59"/>
        <end position="103"/>
    </location>
</feature>